<comment type="caution">
    <text evidence="1">The sequence shown here is derived from an EMBL/GenBank/DDBJ whole genome shotgun (WGS) entry which is preliminary data.</text>
</comment>
<keyword evidence="2" id="KW-1185">Reference proteome</keyword>
<evidence type="ECO:0000313" key="2">
    <source>
        <dbReference type="Proteomes" id="UP000004324"/>
    </source>
</evidence>
<dbReference type="Gene3D" id="2.30.110.10">
    <property type="entry name" value="Electron Transport, Fmn-binding Protein, Chain A"/>
    <property type="match status" value="1"/>
</dbReference>
<evidence type="ECO:0000313" key="1">
    <source>
        <dbReference type="EMBL" id="EIW16211.1"/>
    </source>
</evidence>
<sequence>MALKEYFGSVKGSGVLSTADDKGVVNSAIYATPYPLENDLFGFIMKARKTHENIVVNPSACYLFIETGKLEGKRVYLTRVKEEKNSELLFSLLSHCKHEECAAKEDYYLVYFKVDKVLELVGDKEII</sequence>
<dbReference type="Proteomes" id="UP000004324">
    <property type="component" value="Unassembled WGS sequence"/>
</dbReference>
<organism evidence="1 2">
    <name type="scientific">Pelosinus fermentans B4</name>
    <dbReference type="NCBI Taxonomy" id="1149862"/>
    <lineage>
        <taxon>Bacteria</taxon>
        <taxon>Bacillati</taxon>
        <taxon>Bacillota</taxon>
        <taxon>Negativicutes</taxon>
        <taxon>Selenomonadales</taxon>
        <taxon>Sporomusaceae</taxon>
        <taxon>Pelosinus</taxon>
    </lineage>
</organism>
<dbReference type="SUPFAM" id="SSF50475">
    <property type="entry name" value="FMN-binding split barrel"/>
    <property type="match status" value="1"/>
</dbReference>
<name>I9L7H3_9FIRM</name>
<dbReference type="AlphaFoldDB" id="I9L7H3"/>
<dbReference type="OrthoDB" id="5396728at2"/>
<dbReference type="EMBL" id="AKVJ01000066">
    <property type="protein sequence ID" value="EIW16211.1"/>
    <property type="molecule type" value="Genomic_DNA"/>
</dbReference>
<gene>
    <name evidence="1" type="ORF">FB4_0722</name>
</gene>
<proteinExistence type="predicted"/>
<protein>
    <submittedName>
        <fullName evidence="1">Pyridoxamine 5'-phosphate oxidase-like protein</fullName>
    </submittedName>
</protein>
<dbReference type="InterPro" id="IPR012349">
    <property type="entry name" value="Split_barrel_FMN-bd"/>
</dbReference>
<accession>I9L7H3</accession>
<dbReference type="PATRIC" id="fig|1149862.3.peg.3719"/>
<reference evidence="1 2" key="1">
    <citation type="journal article" date="2012" name="J. Bacteriol.">
        <title>Draft Genome Sequences for Two Metal-Reducing Pelosinus fermentans Strains Isolated from a Cr(VI)-Contaminated Site and for Type Strain R7.</title>
        <authorList>
            <person name="Brown S.D."/>
            <person name="Podar M."/>
            <person name="Klingeman D.M."/>
            <person name="Johnson C.M."/>
            <person name="Yang Z.K."/>
            <person name="Utturkar S.M."/>
            <person name="Land M.L."/>
            <person name="Mosher J.J."/>
            <person name="Hurt R.A.Jr."/>
            <person name="Phelps T.J."/>
            <person name="Palumbo A.V."/>
            <person name="Arkin A.P."/>
            <person name="Hazen T.C."/>
            <person name="Elias D.A."/>
        </authorList>
    </citation>
    <scope>NUCLEOTIDE SEQUENCE [LARGE SCALE GENOMIC DNA]</scope>
    <source>
        <strain evidence="1 2">B4</strain>
    </source>
</reference>
<dbReference type="RefSeq" id="WP_007937095.1">
    <property type="nucleotide sequence ID" value="NZ_AKVJ01000066.1"/>
</dbReference>